<evidence type="ECO:0000313" key="2">
    <source>
        <dbReference type="EMBL" id="VEU38924.1"/>
    </source>
</evidence>
<name>A0A448ZA97_9STRA</name>
<dbReference type="EMBL" id="CAACVS010000193">
    <property type="protein sequence ID" value="VEU38924.1"/>
    <property type="molecule type" value="Genomic_DNA"/>
</dbReference>
<reference evidence="2 3" key="1">
    <citation type="submission" date="2019-01" db="EMBL/GenBank/DDBJ databases">
        <authorList>
            <person name="Ferrante I. M."/>
        </authorList>
    </citation>
    <scope>NUCLEOTIDE SEQUENCE [LARGE SCALE GENOMIC DNA]</scope>
    <source>
        <strain evidence="2 3">B856</strain>
    </source>
</reference>
<proteinExistence type="predicted"/>
<keyword evidence="3" id="KW-1185">Reference proteome</keyword>
<feature type="region of interest" description="Disordered" evidence="1">
    <location>
        <begin position="80"/>
        <end position="138"/>
    </location>
</feature>
<organism evidence="2 3">
    <name type="scientific">Pseudo-nitzschia multistriata</name>
    <dbReference type="NCBI Taxonomy" id="183589"/>
    <lineage>
        <taxon>Eukaryota</taxon>
        <taxon>Sar</taxon>
        <taxon>Stramenopiles</taxon>
        <taxon>Ochrophyta</taxon>
        <taxon>Bacillariophyta</taxon>
        <taxon>Bacillariophyceae</taxon>
        <taxon>Bacillariophycidae</taxon>
        <taxon>Bacillariales</taxon>
        <taxon>Bacillariaceae</taxon>
        <taxon>Pseudo-nitzschia</taxon>
    </lineage>
</organism>
<dbReference type="OrthoDB" id="40371at2759"/>
<dbReference type="AlphaFoldDB" id="A0A448ZA97"/>
<evidence type="ECO:0000313" key="3">
    <source>
        <dbReference type="Proteomes" id="UP000291116"/>
    </source>
</evidence>
<protein>
    <submittedName>
        <fullName evidence="2">Uncharacterized protein</fullName>
    </submittedName>
</protein>
<gene>
    <name evidence="2" type="ORF">PSNMU_V1.4_AUG-EV-PASAV3_0057010</name>
</gene>
<sequence>MKTSTSSWSFLTMISITAIAFSSIIDGFCVVAFKAQIPLRPNSRAGVVVNRASQSNINLLTNVCDTDSSNRHVRCAVRHTRHSSRGLPLAAAASSDDGPAKKKKRKTKTKTKAATKKKRKTKAKAKSKAKAKEKMVVAKKKETAAEPVAAAKTEIIEASPLDDEEVKTVHISDMPVVVVRDSDNAIVDTDEPYVGPRPKLPDAFQFDLTGGRPGTIIESEAELEEKDQIMKEMEINDASKTGRKKYPKWLKNDYGFLQEDEDAEYDNDDPDAIDGSTLGDYDITDLNTKFDWEWDPKTDEDPNLLETQIKNDILPTGRYLAETEKDEEGIEVGFDSLFGVSNPIDERTKIGTIDSYMVDENTRNEDMLTPEFLPDDPEKAYNEEIVQYRKSMDIIETYQDEFLPENMPVPRNVAKWYGYPEELSLPPKNYTNNRFTKEEDLTNFDEMTPFRAKQRAVELARSNNAEWMPDGVSQAWHQAQRQPYEAQQTLVGTLRKGHCDPETHEMIKPALQVLGSCAELLSIEGEDNTIFRFHYHGLMKNKYGMSCWTETLIRDCGVDVTGVVFETGFRARDPAYDGGFPYHGWE</sequence>
<feature type="compositionally biased region" description="Basic residues" evidence="1">
    <location>
        <begin position="101"/>
        <end position="129"/>
    </location>
</feature>
<evidence type="ECO:0000256" key="1">
    <source>
        <dbReference type="SAM" id="MobiDB-lite"/>
    </source>
</evidence>
<dbReference type="Proteomes" id="UP000291116">
    <property type="component" value="Unassembled WGS sequence"/>
</dbReference>
<accession>A0A448ZA97</accession>